<dbReference type="EMBL" id="PJQM01001085">
    <property type="protein sequence ID" value="RCI03263.1"/>
    <property type="molecule type" value="Genomic_DNA"/>
</dbReference>
<accession>A0A367KM15</accession>
<feature type="domain" description="AMP-dependent synthetase/ligase" evidence="3">
    <location>
        <begin position="47"/>
        <end position="426"/>
    </location>
</feature>
<feature type="domain" description="AMP-binding enzyme C-terminal" evidence="4">
    <location>
        <begin position="478"/>
        <end position="562"/>
    </location>
</feature>
<dbReference type="Gene3D" id="3.40.50.980">
    <property type="match status" value="2"/>
</dbReference>
<protein>
    <recommendedName>
        <fullName evidence="7">AMP-dependent synthetase/ligase domain-containing protein</fullName>
    </recommendedName>
</protein>
<name>A0A367KM15_RHIST</name>
<evidence type="ECO:0000256" key="1">
    <source>
        <dbReference type="ARBA" id="ARBA00006432"/>
    </source>
</evidence>
<evidence type="ECO:0000259" key="4">
    <source>
        <dbReference type="Pfam" id="PF13193"/>
    </source>
</evidence>
<comment type="caution">
    <text evidence="5">The sequence shown here is derived from an EMBL/GenBank/DDBJ whole genome shotgun (WGS) entry which is preliminary data.</text>
</comment>
<organism evidence="5 6">
    <name type="scientific">Rhizopus stolonifer</name>
    <name type="common">Rhizopus nigricans</name>
    <dbReference type="NCBI Taxonomy" id="4846"/>
    <lineage>
        <taxon>Eukaryota</taxon>
        <taxon>Fungi</taxon>
        <taxon>Fungi incertae sedis</taxon>
        <taxon>Mucoromycota</taxon>
        <taxon>Mucoromycotina</taxon>
        <taxon>Mucoromycetes</taxon>
        <taxon>Mucorales</taxon>
        <taxon>Mucorineae</taxon>
        <taxon>Rhizopodaceae</taxon>
        <taxon>Rhizopus</taxon>
    </lineage>
</organism>
<dbReference type="Proteomes" id="UP000253551">
    <property type="component" value="Unassembled WGS sequence"/>
</dbReference>
<dbReference type="GO" id="GO:0016405">
    <property type="term" value="F:CoA-ligase activity"/>
    <property type="evidence" value="ECO:0007669"/>
    <property type="project" value="TreeGrafter"/>
</dbReference>
<evidence type="ECO:0000256" key="2">
    <source>
        <dbReference type="ARBA" id="ARBA00022598"/>
    </source>
</evidence>
<comment type="similarity">
    <text evidence="1">Belongs to the ATP-dependent AMP-binding enzyme family.</text>
</comment>
<dbReference type="AlphaFoldDB" id="A0A367KM15"/>
<dbReference type="Pfam" id="PF13193">
    <property type="entry name" value="AMP-binding_C"/>
    <property type="match status" value="1"/>
</dbReference>
<keyword evidence="2" id="KW-0436">Ligase</keyword>
<keyword evidence="6" id="KW-1185">Reference proteome</keyword>
<reference evidence="5 6" key="1">
    <citation type="journal article" date="2018" name="G3 (Bethesda)">
        <title>Phylogenetic and Phylogenomic Definition of Rhizopus Species.</title>
        <authorList>
            <person name="Gryganskyi A.P."/>
            <person name="Golan J."/>
            <person name="Dolatabadi S."/>
            <person name="Mondo S."/>
            <person name="Robb S."/>
            <person name="Idnurm A."/>
            <person name="Muszewska A."/>
            <person name="Steczkiewicz K."/>
            <person name="Masonjones S."/>
            <person name="Liao H.L."/>
            <person name="Gajdeczka M.T."/>
            <person name="Anike F."/>
            <person name="Vuek A."/>
            <person name="Anishchenko I.M."/>
            <person name="Voigt K."/>
            <person name="de Hoog G.S."/>
            <person name="Smith M.E."/>
            <person name="Heitman J."/>
            <person name="Vilgalys R."/>
            <person name="Stajich J.E."/>
        </authorList>
    </citation>
    <scope>NUCLEOTIDE SEQUENCE [LARGE SCALE GENOMIC DNA]</scope>
    <source>
        <strain evidence="5 6">LSU 92-RS-03</strain>
    </source>
</reference>
<dbReference type="InterPro" id="IPR025110">
    <property type="entry name" value="AMP-bd_C"/>
</dbReference>
<dbReference type="PANTHER" id="PTHR24096">
    <property type="entry name" value="LONG-CHAIN-FATTY-ACID--COA LIGASE"/>
    <property type="match status" value="1"/>
</dbReference>
<dbReference type="SUPFAM" id="SSF56801">
    <property type="entry name" value="Acetyl-CoA synthetase-like"/>
    <property type="match status" value="1"/>
</dbReference>
<sequence length="586" mass="66587">MVVKVPKLAHEEAKGPIIYKPHFTHPNPFPSDSPVFDILFTNNKNKVDPNTRTFIDVENPNNFVTYGQLEQDILAVATGLKQVYDLQPRDVIAICCPNDINYPSVLHGIVFAGGIAAAIPHSISSYKPEEVAQDIENIKPKMVIMSRPFLEQTLPLLKKLNIPESNILIMGIEKEGEKVKNSITEHIRTVEQVFLSLSSKYTKQELLQSRYNYTEQELKESAAYFFFTSGSTGKRKAVMLTQHGMVAILANRPMDPSSEPCRILGCNKFFHISSLILALHLCVYNGDECYVCTKFELRDLCVAIEKYKINSMMALFYNISEMCNKSVADEYDISSLTVVYNMGTRLHFSAVQALKNRHGLSVIDIYGLTETLLFFKNSIEDTKVGSTGRLCPGFEVRLIDDDGNDVPRGDVGHLIIRGPTICKGYYNDPEITAATFDKDGYIFTGDLLKCDNEGRWYYVERYKDMIRYYESSIYPSTIESVMMKHPKVLECAVVGIKVPAKNIEVPRGYIRFVEDVYGLTEEQEEELKQDIIKFTADRVANEMQLRGGLFVVDSFPRTYSGKIRRYTLKVEANRKIMEEYDAQFLS</sequence>
<dbReference type="Pfam" id="PF00501">
    <property type="entry name" value="AMP-binding"/>
    <property type="match status" value="1"/>
</dbReference>
<evidence type="ECO:0000313" key="6">
    <source>
        <dbReference type="Proteomes" id="UP000253551"/>
    </source>
</evidence>
<evidence type="ECO:0000259" key="3">
    <source>
        <dbReference type="Pfam" id="PF00501"/>
    </source>
</evidence>
<dbReference type="InterPro" id="IPR045851">
    <property type="entry name" value="AMP-bd_C_sf"/>
</dbReference>
<dbReference type="OrthoDB" id="10253869at2759"/>
<dbReference type="GO" id="GO:0019748">
    <property type="term" value="P:secondary metabolic process"/>
    <property type="evidence" value="ECO:0007669"/>
    <property type="project" value="TreeGrafter"/>
</dbReference>
<dbReference type="Gene3D" id="3.30.300.30">
    <property type="match status" value="1"/>
</dbReference>
<dbReference type="PANTHER" id="PTHR24096:SF149">
    <property type="entry name" value="AMP-BINDING DOMAIN-CONTAINING PROTEIN-RELATED"/>
    <property type="match status" value="1"/>
</dbReference>
<proteinExistence type="inferred from homology"/>
<gene>
    <name evidence="5" type="ORF">CU098_012105</name>
</gene>
<dbReference type="Gene3D" id="2.30.38.10">
    <property type="entry name" value="Luciferase, Domain 3"/>
    <property type="match status" value="1"/>
</dbReference>
<evidence type="ECO:0000313" key="5">
    <source>
        <dbReference type="EMBL" id="RCI03263.1"/>
    </source>
</evidence>
<dbReference type="STRING" id="4846.A0A367KM15"/>
<evidence type="ECO:0008006" key="7">
    <source>
        <dbReference type="Google" id="ProtNLM"/>
    </source>
</evidence>
<dbReference type="InterPro" id="IPR000873">
    <property type="entry name" value="AMP-dep_synth/lig_dom"/>
</dbReference>